<proteinExistence type="predicted"/>
<protein>
    <submittedName>
        <fullName evidence="1">Uncharacterized protein</fullName>
    </submittedName>
</protein>
<reference evidence="1" key="1">
    <citation type="journal article" date="2021" name="Proc. Natl. Acad. Sci. U.S.A.">
        <title>A Catalog of Tens of Thousands of Viruses from Human Metagenomes Reveals Hidden Associations with Chronic Diseases.</title>
        <authorList>
            <person name="Tisza M.J."/>
            <person name="Buck C.B."/>
        </authorList>
    </citation>
    <scope>NUCLEOTIDE SEQUENCE</scope>
    <source>
        <strain evidence="1">CtZHD14</strain>
    </source>
</reference>
<name>A0A8S5SVW4_9CAUD</name>
<organism evidence="1">
    <name type="scientific">Siphoviridae sp. ctZHD14</name>
    <dbReference type="NCBI Taxonomy" id="2827891"/>
    <lineage>
        <taxon>Viruses</taxon>
        <taxon>Duplodnaviria</taxon>
        <taxon>Heunggongvirae</taxon>
        <taxon>Uroviricota</taxon>
        <taxon>Caudoviricetes</taxon>
    </lineage>
</organism>
<evidence type="ECO:0000313" key="1">
    <source>
        <dbReference type="EMBL" id="DAF55228.1"/>
    </source>
</evidence>
<sequence length="175" mass="19277">MAFKIDRADAAVQLTGHNNYAQVEPNHLTAPRNGGVYGQLPAEDSIEILEQGTFVKYDYAKGQINFTGKGPWMMVFNEEKLYDERKQMHRDYAMKKSDFYDGIMTPRVFVMHAGDIYTTNNVVAGEYAVGDVLAPGANGILAKQEGDVEGLALQVVKCYTLPDGQPAVKLQVIAA</sequence>
<accession>A0A8S5SVW4</accession>
<dbReference type="EMBL" id="BK032687">
    <property type="protein sequence ID" value="DAF55228.1"/>
    <property type="molecule type" value="Genomic_DNA"/>
</dbReference>